<evidence type="ECO:0000256" key="2">
    <source>
        <dbReference type="ARBA" id="ARBA00022833"/>
    </source>
</evidence>
<dbReference type="GO" id="GO:0008270">
    <property type="term" value="F:zinc ion binding"/>
    <property type="evidence" value="ECO:0007669"/>
    <property type="project" value="InterPro"/>
</dbReference>
<dbReference type="PROSITE" id="PS00059">
    <property type="entry name" value="ADH_ZINC"/>
    <property type="match status" value="1"/>
</dbReference>
<evidence type="ECO:0000259" key="5">
    <source>
        <dbReference type="Pfam" id="PF08240"/>
    </source>
</evidence>
<feature type="domain" description="Alcohol dehydrogenase-like N-terminal" evidence="5">
    <location>
        <begin position="41"/>
        <end position="94"/>
    </location>
</feature>
<keyword evidence="4" id="KW-0520">NAD</keyword>
<evidence type="ECO:0000313" key="6">
    <source>
        <dbReference type="EMBL" id="CAB0002358.1"/>
    </source>
</evidence>
<dbReference type="AlphaFoldDB" id="A0A6H5GHI8"/>
<evidence type="ECO:0000256" key="4">
    <source>
        <dbReference type="ARBA" id="ARBA00023027"/>
    </source>
</evidence>
<dbReference type="GO" id="GO:0046294">
    <property type="term" value="P:formaldehyde catabolic process"/>
    <property type="evidence" value="ECO:0007669"/>
    <property type="project" value="TreeGrafter"/>
</dbReference>
<dbReference type="InterPro" id="IPR013154">
    <property type="entry name" value="ADH-like_N"/>
</dbReference>
<keyword evidence="2" id="KW-0862">Zinc</keyword>
<evidence type="ECO:0000256" key="3">
    <source>
        <dbReference type="ARBA" id="ARBA00023002"/>
    </source>
</evidence>
<protein>
    <recommendedName>
        <fullName evidence="5">Alcohol dehydrogenase-like N-terminal domain-containing protein</fullName>
    </recommendedName>
</protein>
<dbReference type="EMBL" id="CADCXU010011994">
    <property type="protein sequence ID" value="CAB0002358.1"/>
    <property type="molecule type" value="Genomic_DNA"/>
</dbReference>
<evidence type="ECO:0000313" key="7">
    <source>
        <dbReference type="Proteomes" id="UP000479000"/>
    </source>
</evidence>
<dbReference type="GO" id="GO:0005829">
    <property type="term" value="C:cytosol"/>
    <property type="evidence" value="ECO:0007669"/>
    <property type="project" value="TreeGrafter"/>
</dbReference>
<dbReference type="Gene3D" id="3.90.180.10">
    <property type="entry name" value="Medium-chain alcohol dehydrogenases, catalytic domain"/>
    <property type="match status" value="1"/>
</dbReference>
<dbReference type="PANTHER" id="PTHR43880">
    <property type="entry name" value="ALCOHOL DEHYDROGENASE"/>
    <property type="match status" value="1"/>
</dbReference>
<name>A0A6H5GHI8_9HEMI</name>
<dbReference type="GO" id="GO:0051903">
    <property type="term" value="F:S-(hydroxymethyl)glutathione dehydrogenase [NAD(P)+] activity"/>
    <property type="evidence" value="ECO:0007669"/>
    <property type="project" value="TreeGrafter"/>
</dbReference>
<dbReference type="Proteomes" id="UP000479000">
    <property type="component" value="Unassembled WGS sequence"/>
</dbReference>
<keyword evidence="3" id="KW-0560">Oxidoreductase</keyword>
<keyword evidence="1" id="KW-0479">Metal-binding</keyword>
<dbReference type="PANTHER" id="PTHR43880:SF12">
    <property type="entry name" value="ALCOHOL DEHYDROGENASE CLASS-3"/>
    <property type="match status" value="1"/>
</dbReference>
<dbReference type="OrthoDB" id="417550at2759"/>
<sequence length="374" mass="42334">MLQAMQKNLRKRSVIKCKAAVAWAAKQPLSLETVEVAPPKAGEVRIKIVYSAICHTDAYTLDGCDPEGVFPVILGHEGAGIVESVGEGVTSVQPDFHRQLILLLNTSVQQEQCRQQFSLCIAGLHQYLCSFDRFFWDSVGEEAFPPHKITGVIVFCQREIVKYISDNLLLENTSPMKQQCVLQSHSECDAIAASFHECVRYIIMQYADTEDLCSCIVKDHVQFSIEDDSKPSDLLTEVSQTEDVTDPHEEALRSRLYKLIDELMRKYFTIASTHESAEVQAMYVEQLSQFTSVLTSEQLRQLSGSHSKDLYQTLTKWLSSDCIPVRCTLSLVFNTIENVDEEERQAMLVQLTEVSRSNIRATSVYRICILYKKN</sequence>
<gene>
    <name evidence="6" type="ORF">NTEN_LOCUS8145</name>
</gene>
<keyword evidence="7" id="KW-1185">Reference proteome</keyword>
<reference evidence="6 7" key="1">
    <citation type="submission" date="2020-02" db="EMBL/GenBank/DDBJ databases">
        <authorList>
            <person name="Ferguson B K."/>
        </authorList>
    </citation>
    <scope>NUCLEOTIDE SEQUENCE [LARGE SCALE GENOMIC DNA]</scope>
</reference>
<dbReference type="SUPFAM" id="SSF50129">
    <property type="entry name" value="GroES-like"/>
    <property type="match status" value="1"/>
</dbReference>
<proteinExistence type="predicted"/>
<accession>A0A6H5GHI8</accession>
<evidence type="ECO:0000256" key="1">
    <source>
        <dbReference type="ARBA" id="ARBA00022723"/>
    </source>
</evidence>
<dbReference type="InterPro" id="IPR011032">
    <property type="entry name" value="GroES-like_sf"/>
</dbReference>
<dbReference type="InterPro" id="IPR002328">
    <property type="entry name" value="ADH_Zn_CS"/>
</dbReference>
<dbReference type="Pfam" id="PF08240">
    <property type="entry name" value="ADH_N"/>
    <property type="match status" value="1"/>
</dbReference>
<organism evidence="6 7">
    <name type="scientific">Nesidiocoris tenuis</name>
    <dbReference type="NCBI Taxonomy" id="355587"/>
    <lineage>
        <taxon>Eukaryota</taxon>
        <taxon>Metazoa</taxon>
        <taxon>Ecdysozoa</taxon>
        <taxon>Arthropoda</taxon>
        <taxon>Hexapoda</taxon>
        <taxon>Insecta</taxon>
        <taxon>Pterygota</taxon>
        <taxon>Neoptera</taxon>
        <taxon>Paraneoptera</taxon>
        <taxon>Hemiptera</taxon>
        <taxon>Heteroptera</taxon>
        <taxon>Panheteroptera</taxon>
        <taxon>Cimicomorpha</taxon>
        <taxon>Miridae</taxon>
        <taxon>Dicyphina</taxon>
        <taxon>Nesidiocoris</taxon>
    </lineage>
</organism>